<keyword evidence="2" id="KW-1133">Transmembrane helix</keyword>
<evidence type="ECO:0000256" key="1">
    <source>
        <dbReference type="SAM" id="MobiDB-lite"/>
    </source>
</evidence>
<dbReference type="OrthoDB" id="10580836at2759"/>
<reference evidence="4 5" key="2">
    <citation type="submission" date="2024-05" db="EMBL/GenBank/DDBJ databases">
        <authorList>
            <person name="Chen Y."/>
            <person name="Shah S."/>
            <person name="Dougan E. K."/>
            <person name="Thang M."/>
            <person name="Chan C."/>
        </authorList>
    </citation>
    <scope>NUCLEOTIDE SEQUENCE [LARGE SCALE GENOMIC DNA]</scope>
</reference>
<accession>A0A9P1FK12</accession>
<dbReference type="EMBL" id="CAMXCT030000446">
    <property type="protein sequence ID" value="CAL4766260.1"/>
    <property type="molecule type" value="Genomic_DNA"/>
</dbReference>
<evidence type="ECO:0000313" key="4">
    <source>
        <dbReference type="EMBL" id="CAL4766260.1"/>
    </source>
</evidence>
<proteinExistence type="predicted"/>
<comment type="caution">
    <text evidence="3">The sequence shown here is derived from an EMBL/GenBank/DDBJ whole genome shotgun (WGS) entry which is preliminary data.</text>
</comment>
<dbReference type="EMBL" id="CAMXCT020000446">
    <property type="protein sequence ID" value="CAL1132323.1"/>
    <property type="molecule type" value="Genomic_DNA"/>
</dbReference>
<keyword evidence="2" id="KW-0812">Transmembrane</keyword>
<organism evidence="3">
    <name type="scientific">Cladocopium goreaui</name>
    <dbReference type="NCBI Taxonomy" id="2562237"/>
    <lineage>
        <taxon>Eukaryota</taxon>
        <taxon>Sar</taxon>
        <taxon>Alveolata</taxon>
        <taxon>Dinophyceae</taxon>
        <taxon>Suessiales</taxon>
        <taxon>Symbiodiniaceae</taxon>
        <taxon>Cladocopium</taxon>
    </lineage>
</organism>
<feature type="transmembrane region" description="Helical" evidence="2">
    <location>
        <begin position="492"/>
        <end position="519"/>
    </location>
</feature>
<feature type="region of interest" description="Disordered" evidence="1">
    <location>
        <begin position="191"/>
        <end position="232"/>
    </location>
</feature>
<reference evidence="3" key="1">
    <citation type="submission" date="2022-10" db="EMBL/GenBank/DDBJ databases">
        <authorList>
            <person name="Chen Y."/>
            <person name="Dougan E. K."/>
            <person name="Chan C."/>
            <person name="Rhodes N."/>
            <person name="Thang M."/>
        </authorList>
    </citation>
    <scope>NUCLEOTIDE SEQUENCE</scope>
</reference>
<dbReference type="Proteomes" id="UP001152797">
    <property type="component" value="Unassembled WGS sequence"/>
</dbReference>
<name>A0A9P1FK12_9DINO</name>
<keyword evidence="2" id="KW-0472">Membrane</keyword>
<feature type="compositionally biased region" description="Basic residues" evidence="1">
    <location>
        <begin position="373"/>
        <end position="382"/>
    </location>
</feature>
<evidence type="ECO:0000256" key="2">
    <source>
        <dbReference type="SAM" id="Phobius"/>
    </source>
</evidence>
<gene>
    <name evidence="3" type="ORF">C1SCF055_LOCUS6936</name>
</gene>
<protein>
    <submittedName>
        <fullName evidence="4">Inosine-5'-monophosphate dehydrogenase (IMP dehydrogenase) (IMPD) (IMPDH)</fullName>
    </submittedName>
</protein>
<feature type="region of interest" description="Disordered" evidence="1">
    <location>
        <begin position="314"/>
        <end position="395"/>
    </location>
</feature>
<evidence type="ECO:0000313" key="5">
    <source>
        <dbReference type="Proteomes" id="UP001152797"/>
    </source>
</evidence>
<dbReference type="EMBL" id="CAMXCT010000446">
    <property type="protein sequence ID" value="CAI3978948.1"/>
    <property type="molecule type" value="Genomic_DNA"/>
</dbReference>
<evidence type="ECO:0000313" key="3">
    <source>
        <dbReference type="EMBL" id="CAI3978948.1"/>
    </source>
</evidence>
<feature type="compositionally biased region" description="Acidic residues" evidence="1">
    <location>
        <begin position="347"/>
        <end position="358"/>
    </location>
</feature>
<sequence length="589" mass="65592">MAEEVLKSLEDIESYSFYGLWHWLSEANDLLDQIDSISLSKAPKTHEQLLLDQKDELLSAQTQLRRQMGAVLEEPLTRRERPKAEEFLEAQLRKLQSQASNDRMASAVQRVQALLAKVKTSSAAEAKEVRDIEEQLKQADAQWKELEPIYVKWQAGRHSFKSNSDLQSFQRRYEDAKKIRATAPERLEAALRRRRSTAPAEPPPPAPSAGWAAARKAPPKAAPSNSGRGAAAVALDQPKVKAKSSWTNGLTLAQRLRAEAAAQVRSPAPDVAKNDADGADDYFFWEETVRPPPPPVLPVPPVSAEKAPQDFVTKVTKSKGVPPTAPKKASLASMANGGRRWGRVEVEESVAESEEEPEVPPAAEREKIFTTSAKKKSKRKKKSDAMGAEDEVEESSATSSKSWVLTLQATVAHTVLEELLRRESWSFEEPEARSRLASLAERLPWQSPLGFLLPFSWSSFLALDVDGGPKRRSRRGESDALLRLRHNVPRLLPLYLTLVFGLLILHALSHFGLLMWIMALQTALLLLPLDQLPNFKASAQVQALQAVHLLLWIFFVRSLWQMHVLIKVSCVALVVGHAYSVSEVVKDDQ</sequence>
<keyword evidence="5" id="KW-1185">Reference proteome</keyword>
<dbReference type="AlphaFoldDB" id="A0A9P1FK12"/>